<dbReference type="PANTHER" id="PTHR30469">
    <property type="entry name" value="MULTIDRUG RESISTANCE PROTEIN MDTA"/>
    <property type="match status" value="1"/>
</dbReference>
<dbReference type="EMBL" id="CP036266">
    <property type="protein sequence ID" value="QDT20364.1"/>
    <property type="molecule type" value="Genomic_DNA"/>
</dbReference>
<reference evidence="3 4" key="1">
    <citation type="submission" date="2019-02" db="EMBL/GenBank/DDBJ databases">
        <title>Deep-cultivation of Planctomycetes and their phenomic and genomic characterization uncovers novel biology.</title>
        <authorList>
            <person name="Wiegand S."/>
            <person name="Jogler M."/>
            <person name="Boedeker C."/>
            <person name="Pinto D."/>
            <person name="Vollmers J."/>
            <person name="Rivas-Marin E."/>
            <person name="Kohn T."/>
            <person name="Peeters S.H."/>
            <person name="Heuer A."/>
            <person name="Rast P."/>
            <person name="Oberbeckmann S."/>
            <person name="Bunk B."/>
            <person name="Jeske O."/>
            <person name="Meyerdierks A."/>
            <person name="Storesund J.E."/>
            <person name="Kallscheuer N."/>
            <person name="Luecker S."/>
            <person name="Lage O.M."/>
            <person name="Pohl T."/>
            <person name="Merkel B.J."/>
            <person name="Hornburger P."/>
            <person name="Mueller R.-W."/>
            <person name="Bruemmer F."/>
            <person name="Labrenz M."/>
            <person name="Spormann A.M."/>
            <person name="Op den Camp H."/>
            <person name="Overmann J."/>
            <person name="Amann R."/>
            <person name="Jetten M.S.M."/>
            <person name="Mascher T."/>
            <person name="Medema M.H."/>
            <person name="Devos D.P."/>
            <person name="Kaster A.-K."/>
            <person name="Ovreas L."/>
            <person name="Rohde M."/>
            <person name="Galperin M.Y."/>
            <person name="Jogler C."/>
        </authorList>
    </citation>
    <scope>NUCLEOTIDE SEQUENCE [LARGE SCALE GENOMIC DNA]</scope>
    <source>
        <strain evidence="3 4">HG66A1</strain>
    </source>
</reference>
<dbReference type="RefSeq" id="WP_145183073.1">
    <property type="nucleotide sequence ID" value="NZ_CP036266.1"/>
</dbReference>
<feature type="transmembrane region" description="Helical" evidence="2">
    <location>
        <begin position="20"/>
        <end position="39"/>
    </location>
</feature>
<evidence type="ECO:0000313" key="3">
    <source>
        <dbReference type="EMBL" id="QDT20364.1"/>
    </source>
</evidence>
<feature type="coiled-coil region" evidence="1">
    <location>
        <begin position="135"/>
        <end position="169"/>
    </location>
</feature>
<dbReference type="AlphaFoldDB" id="A0A517PLW6"/>
<evidence type="ECO:0000256" key="1">
    <source>
        <dbReference type="SAM" id="Coils"/>
    </source>
</evidence>
<keyword evidence="2" id="KW-0812">Transmembrane</keyword>
<dbReference type="Gene3D" id="2.40.30.170">
    <property type="match status" value="1"/>
</dbReference>
<feature type="coiled-coil region" evidence="1">
    <location>
        <begin position="194"/>
        <end position="228"/>
    </location>
</feature>
<dbReference type="Gene3D" id="2.40.50.100">
    <property type="match status" value="1"/>
</dbReference>
<organism evidence="3 4">
    <name type="scientific">Gimesia chilikensis</name>
    <dbReference type="NCBI Taxonomy" id="2605989"/>
    <lineage>
        <taxon>Bacteria</taxon>
        <taxon>Pseudomonadati</taxon>
        <taxon>Planctomycetota</taxon>
        <taxon>Planctomycetia</taxon>
        <taxon>Planctomycetales</taxon>
        <taxon>Planctomycetaceae</taxon>
        <taxon>Gimesia</taxon>
    </lineage>
</organism>
<keyword evidence="2" id="KW-1133">Transmembrane helix</keyword>
<keyword evidence="2" id="KW-0472">Membrane</keyword>
<evidence type="ECO:0000256" key="2">
    <source>
        <dbReference type="SAM" id="Phobius"/>
    </source>
</evidence>
<keyword evidence="4" id="KW-1185">Reference proteome</keyword>
<keyword evidence="1" id="KW-0175">Coiled coil</keyword>
<sequence>MSETKTKTSQSWSKKLKHILLPILILGIGGGSMVVLKAMKQEPEQQETLTEQTAPLVSTETIKVSDSGVTIAVDGIVVPSREVKLAAEVAGKVLYTKDGCKVGNLVQKATQQEKEAGGDGSLLIQIDPENYQLEVQRLTQELGQAQNAIDELEVEIDNAKAMIDLAHEEVLLQKSQLSRVEKLRTRNVVSDTEYEEAKRGELAARNALQKLTNEADLLRSRRQRMMHARDLVKVQLSRAQLDLKRTKIYSPINGVIVEDTVEKDGYVKVGDPLVMIEDTSSVEVRTNLRMEELYQLWQHAARSAQKGKPVPVAGNGGRHDLGYQLPQLPVKVNYEIGGRKFIWDGKLSRYDGIGLDEKTRTVPCRIVVSDPRPTEILVNGKPTTQVVGAPPLARGMYVSVEIPLEGNVSLLEIPETAIRPGNMVWIVQEGKLHEEKIRVVDTSGRQLLVELGASGLKPGDRVVTSPLSVANEGMPVREGELK</sequence>
<evidence type="ECO:0000313" key="4">
    <source>
        <dbReference type="Proteomes" id="UP000320421"/>
    </source>
</evidence>
<dbReference type="Proteomes" id="UP000320421">
    <property type="component" value="Chromosome"/>
</dbReference>
<dbReference type="OrthoDB" id="233363at2"/>
<accession>A0A517PLW6</accession>
<name>A0A517PLW6_9PLAN</name>
<gene>
    <name evidence="3" type="primary">arpA</name>
    <name evidence="3" type="ORF">HG66A1_21500</name>
</gene>
<dbReference type="Gene3D" id="1.10.287.470">
    <property type="entry name" value="Helix hairpin bin"/>
    <property type="match status" value="1"/>
</dbReference>
<proteinExistence type="predicted"/>
<dbReference type="GO" id="GO:1990281">
    <property type="term" value="C:efflux pump complex"/>
    <property type="evidence" value="ECO:0007669"/>
    <property type="project" value="TreeGrafter"/>
</dbReference>
<dbReference type="GO" id="GO:0015562">
    <property type="term" value="F:efflux transmembrane transporter activity"/>
    <property type="evidence" value="ECO:0007669"/>
    <property type="project" value="TreeGrafter"/>
</dbReference>
<protein>
    <submittedName>
        <fullName evidence="3">Antibiotic efflux pump periplasmic linker protein ArpA</fullName>
    </submittedName>
</protein>
<dbReference type="SUPFAM" id="SSF111369">
    <property type="entry name" value="HlyD-like secretion proteins"/>
    <property type="match status" value="1"/>
</dbReference>
<dbReference type="Gene3D" id="2.40.420.20">
    <property type="match status" value="1"/>
</dbReference>